<dbReference type="GO" id="GO:0000828">
    <property type="term" value="F:inositol hexakisphosphate kinase activity"/>
    <property type="evidence" value="ECO:0007669"/>
    <property type="project" value="TreeGrafter"/>
</dbReference>
<protein>
    <recommendedName>
        <fullName evidence="4">Kinase</fullName>
        <ecNumber evidence="4">2.7.-.-</ecNumber>
    </recommendedName>
</protein>
<keyword evidence="6" id="KW-1185">Reference proteome</keyword>
<evidence type="ECO:0000256" key="4">
    <source>
        <dbReference type="RuleBase" id="RU363090"/>
    </source>
</evidence>
<gene>
    <name evidence="5" type="ORF">FSP39_007740</name>
</gene>
<dbReference type="GO" id="GO:0005737">
    <property type="term" value="C:cytoplasm"/>
    <property type="evidence" value="ECO:0007669"/>
    <property type="project" value="TreeGrafter"/>
</dbReference>
<evidence type="ECO:0000256" key="3">
    <source>
        <dbReference type="ARBA" id="ARBA00022777"/>
    </source>
</evidence>
<sequence length="433" mass="49143">MFVKSASEQSIALLISFRVYTVADPAFELDGEGSEDRLGPQRVQGGVLNVAMLNHEQKYAEVEVTPFIHQVGGHTCVLQVSPGIICKPFQENEVNFYSKIPEKLKDFVPFFRGVISIHCDKNPGGISFHAKVPYAILESLQRTENHDLSETSVPVTRKHDVTENGDGKTSSDIKDGLGSWSLECVRRQIERYGFWSENSEQNFIMLENLLTKYSNPCVMDLKMGTLPSTEQSSEEKRKMMEERWTKSTSSSLGFRICGTQVYKTNTKGYVVHDKYHGRKLDVFGVKEELRDFFHNGVFLRSDVIKAIINKLRNLSEAFKSQDSFKLFSCSLLLVYEGESITLHRQDLNGDIFSFESCDDVSMSRDYPLGDSDDEIESRVCSPCDHKVPKIDVRLIDFANAVQEERCTEKEKNLDSGIYYGLQTLIENLENILS</sequence>
<proteinExistence type="inferred from homology"/>
<dbReference type="GO" id="GO:0046854">
    <property type="term" value="P:phosphatidylinositol phosphate biosynthetic process"/>
    <property type="evidence" value="ECO:0007669"/>
    <property type="project" value="TreeGrafter"/>
</dbReference>
<dbReference type="Pfam" id="PF03770">
    <property type="entry name" value="IPK"/>
    <property type="match status" value="1"/>
</dbReference>
<keyword evidence="2 4" id="KW-0808">Transferase</keyword>
<evidence type="ECO:0000313" key="5">
    <source>
        <dbReference type="EMBL" id="KAK3108423.1"/>
    </source>
</evidence>
<comment type="similarity">
    <text evidence="1 4">Belongs to the inositol phosphokinase (IPK) family.</text>
</comment>
<organism evidence="5 6">
    <name type="scientific">Pinctada imbricata</name>
    <name type="common">Atlantic pearl-oyster</name>
    <name type="synonym">Pinctada martensii</name>
    <dbReference type="NCBI Taxonomy" id="66713"/>
    <lineage>
        <taxon>Eukaryota</taxon>
        <taxon>Metazoa</taxon>
        <taxon>Spiralia</taxon>
        <taxon>Lophotrochozoa</taxon>
        <taxon>Mollusca</taxon>
        <taxon>Bivalvia</taxon>
        <taxon>Autobranchia</taxon>
        <taxon>Pteriomorphia</taxon>
        <taxon>Pterioida</taxon>
        <taxon>Pterioidea</taxon>
        <taxon>Pteriidae</taxon>
        <taxon>Pinctada</taxon>
    </lineage>
</organism>
<dbReference type="InterPro" id="IPR005522">
    <property type="entry name" value="IPK"/>
</dbReference>
<comment type="caution">
    <text evidence="5">The sequence shown here is derived from an EMBL/GenBank/DDBJ whole genome shotgun (WGS) entry which is preliminary data.</text>
</comment>
<dbReference type="EMBL" id="VSWD01000001">
    <property type="protein sequence ID" value="KAK3108423.1"/>
    <property type="molecule type" value="Genomic_DNA"/>
</dbReference>
<dbReference type="Proteomes" id="UP001186944">
    <property type="component" value="Unassembled WGS sequence"/>
</dbReference>
<dbReference type="InterPro" id="IPR038286">
    <property type="entry name" value="IPK_sf"/>
</dbReference>
<dbReference type="EC" id="2.7.-.-" evidence="4"/>
<evidence type="ECO:0000256" key="1">
    <source>
        <dbReference type="ARBA" id="ARBA00007374"/>
    </source>
</evidence>
<reference evidence="5" key="1">
    <citation type="submission" date="2019-08" db="EMBL/GenBank/DDBJ databases">
        <title>The improved chromosome-level genome for the pearl oyster Pinctada fucata martensii using PacBio sequencing and Hi-C.</title>
        <authorList>
            <person name="Zheng Z."/>
        </authorList>
    </citation>
    <scope>NUCLEOTIDE SEQUENCE</scope>
    <source>
        <strain evidence="5">ZZ-2019</strain>
        <tissue evidence="5">Adductor muscle</tissue>
    </source>
</reference>
<dbReference type="GO" id="GO:0032958">
    <property type="term" value="P:inositol phosphate biosynthetic process"/>
    <property type="evidence" value="ECO:0007669"/>
    <property type="project" value="InterPro"/>
</dbReference>
<evidence type="ECO:0000256" key="2">
    <source>
        <dbReference type="ARBA" id="ARBA00022679"/>
    </source>
</evidence>
<dbReference type="AlphaFoldDB" id="A0AA88YX13"/>
<keyword evidence="3 4" id="KW-0418">Kinase</keyword>
<evidence type="ECO:0000313" key="6">
    <source>
        <dbReference type="Proteomes" id="UP001186944"/>
    </source>
</evidence>
<dbReference type="GO" id="GO:0005634">
    <property type="term" value="C:nucleus"/>
    <property type="evidence" value="ECO:0007669"/>
    <property type="project" value="TreeGrafter"/>
</dbReference>
<dbReference type="PANTHER" id="PTHR12400">
    <property type="entry name" value="INOSITOL POLYPHOSPHATE KINASE"/>
    <property type="match status" value="1"/>
</dbReference>
<dbReference type="SUPFAM" id="SSF56104">
    <property type="entry name" value="SAICAR synthase-like"/>
    <property type="match status" value="1"/>
</dbReference>
<dbReference type="Gene3D" id="3.30.470.160">
    <property type="entry name" value="Inositol polyphosphate kinase"/>
    <property type="match status" value="1"/>
</dbReference>
<accession>A0AA88YX13</accession>
<name>A0AA88YX13_PINIB</name>
<dbReference type="PANTHER" id="PTHR12400:SF21">
    <property type="entry name" value="KINASE"/>
    <property type="match status" value="1"/>
</dbReference>